<dbReference type="InterPro" id="IPR011051">
    <property type="entry name" value="RmlC_Cupin_sf"/>
</dbReference>
<dbReference type="GO" id="GO:0005829">
    <property type="term" value="C:cytosol"/>
    <property type="evidence" value="ECO:0007669"/>
    <property type="project" value="TreeGrafter"/>
</dbReference>
<dbReference type="Pfam" id="PF00908">
    <property type="entry name" value="dTDP_sugar_isom"/>
    <property type="match status" value="1"/>
</dbReference>
<dbReference type="InterPro" id="IPR000888">
    <property type="entry name" value="RmlC-like"/>
</dbReference>
<evidence type="ECO:0000256" key="3">
    <source>
        <dbReference type="PIRSR" id="PIRSR600888-3"/>
    </source>
</evidence>
<accession>A0A8J3JCB7</accession>
<dbReference type="PANTHER" id="PTHR21047">
    <property type="entry name" value="DTDP-6-DEOXY-D-GLUCOSE-3,5 EPIMERASE"/>
    <property type="match status" value="1"/>
</dbReference>
<protein>
    <submittedName>
        <fullName evidence="4">dTDP-4-dehydrorhamnose 3,5-epimerase</fullName>
    </submittedName>
</protein>
<organism evidence="4 5">
    <name type="scientific">Actinocatenispora rupis</name>
    <dbReference type="NCBI Taxonomy" id="519421"/>
    <lineage>
        <taxon>Bacteria</taxon>
        <taxon>Bacillati</taxon>
        <taxon>Actinomycetota</taxon>
        <taxon>Actinomycetes</taxon>
        <taxon>Micromonosporales</taxon>
        <taxon>Micromonosporaceae</taxon>
        <taxon>Actinocatenispora</taxon>
    </lineage>
</organism>
<comment type="similarity">
    <text evidence="1">Belongs to the dTDP-4-dehydrorhamnose 3,5-epimerase family.</text>
</comment>
<name>A0A8J3JCB7_9ACTN</name>
<reference evidence="4" key="1">
    <citation type="submission" date="2021-01" db="EMBL/GenBank/DDBJ databases">
        <title>Whole genome shotgun sequence of Actinocatenispora rupis NBRC 107355.</title>
        <authorList>
            <person name="Komaki H."/>
            <person name="Tamura T."/>
        </authorList>
    </citation>
    <scope>NUCLEOTIDE SEQUENCE</scope>
    <source>
        <strain evidence="4">NBRC 107355</strain>
    </source>
</reference>
<dbReference type="GO" id="GO:0019305">
    <property type="term" value="P:dTDP-rhamnose biosynthetic process"/>
    <property type="evidence" value="ECO:0007669"/>
    <property type="project" value="TreeGrafter"/>
</dbReference>
<dbReference type="Proteomes" id="UP000612808">
    <property type="component" value="Unassembled WGS sequence"/>
</dbReference>
<feature type="active site" description="Proton donor" evidence="2">
    <location>
        <position position="145"/>
    </location>
</feature>
<evidence type="ECO:0000256" key="1">
    <source>
        <dbReference type="ARBA" id="ARBA00010154"/>
    </source>
</evidence>
<feature type="active site" description="Proton acceptor" evidence="2">
    <location>
        <position position="75"/>
    </location>
</feature>
<feature type="site" description="Participates in a stacking interaction with the thymidine ring of dTDP-4-oxo-6-deoxyglucose" evidence="3">
    <location>
        <position position="151"/>
    </location>
</feature>
<proteinExistence type="inferred from homology"/>
<gene>
    <name evidence="4" type="primary">rfbC</name>
    <name evidence="4" type="ORF">Aru02nite_31020</name>
</gene>
<dbReference type="CDD" id="cd00438">
    <property type="entry name" value="cupin_RmlC"/>
    <property type="match status" value="1"/>
</dbReference>
<sequence length="212" mass="22675">MTTTDDRPVRVGDTEVHPMRVTDAYVFTPTAYPDDRGSFHAPYQAAVVAAAVGHPLTLAQVNQSVSRRGTIRGVHFADTPPGQAKFVFCSRGSVLDVVVDLRVGSPSFGTHDAVELTAGNRRALYVAEGLGHAFLSLADGTVLTYLCSTGYDPAHEHGVDPLDPALGLPWPQVAPLLSAKDAAAPTLDEALRSGLLPRMADCRRRYEALREA</sequence>
<comment type="caution">
    <text evidence="4">The sequence shown here is derived from an EMBL/GenBank/DDBJ whole genome shotgun (WGS) entry which is preliminary data.</text>
</comment>
<dbReference type="PANTHER" id="PTHR21047:SF2">
    <property type="entry name" value="THYMIDINE DIPHOSPHO-4-KETO-RHAMNOSE 3,5-EPIMERASE"/>
    <property type="match status" value="1"/>
</dbReference>
<dbReference type="GO" id="GO:0008830">
    <property type="term" value="F:dTDP-4-dehydrorhamnose 3,5-epimerase activity"/>
    <property type="evidence" value="ECO:0007669"/>
    <property type="project" value="InterPro"/>
</dbReference>
<dbReference type="SUPFAM" id="SSF51182">
    <property type="entry name" value="RmlC-like cupins"/>
    <property type="match status" value="1"/>
</dbReference>
<dbReference type="RefSeq" id="WP_275408644.1">
    <property type="nucleotide sequence ID" value="NZ_BAAAZM010000009.1"/>
</dbReference>
<keyword evidence="5" id="KW-1185">Reference proteome</keyword>
<evidence type="ECO:0000313" key="4">
    <source>
        <dbReference type="EMBL" id="GID12213.1"/>
    </source>
</evidence>
<evidence type="ECO:0000256" key="2">
    <source>
        <dbReference type="PIRSR" id="PIRSR600888-1"/>
    </source>
</evidence>
<evidence type="ECO:0000313" key="5">
    <source>
        <dbReference type="Proteomes" id="UP000612808"/>
    </source>
</evidence>
<dbReference type="AlphaFoldDB" id="A0A8J3JCB7"/>
<dbReference type="EMBL" id="BOMB01000017">
    <property type="protein sequence ID" value="GID12213.1"/>
    <property type="molecule type" value="Genomic_DNA"/>
</dbReference>
<dbReference type="InterPro" id="IPR014710">
    <property type="entry name" value="RmlC-like_jellyroll"/>
</dbReference>
<dbReference type="Gene3D" id="2.60.120.10">
    <property type="entry name" value="Jelly Rolls"/>
    <property type="match status" value="1"/>
</dbReference>
<dbReference type="GO" id="GO:0000271">
    <property type="term" value="P:polysaccharide biosynthetic process"/>
    <property type="evidence" value="ECO:0007669"/>
    <property type="project" value="TreeGrafter"/>
</dbReference>